<dbReference type="Gene3D" id="3.40.50.720">
    <property type="entry name" value="NAD(P)-binding Rossmann-like Domain"/>
    <property type="match status" value="1"/>
</dbReference>
<dbReference type="Proteomes" id="UP000015105">
    <property type="component" value="Chromosome 4D"/>
</dbReference>
<reference evidence="2" key="3">
    <citation type="journal article" date="2017" name="Nature">
        <title>Genome sequence of the progenitor of the wheat D genome Aegilops tauschii.</title>
        <authorList>
            <person name="Luo M.C."/>
            <person name="Gu Y.Q."/>
            <person name="Puiu D."/>
            <person name="Wang H."/>
            <person name="Twardziok S.O."/>
            <person name="Deal K.R."/>
            <person name="Huo N."/>
            <person name="Zhu T."/>
            <person name="Wang L."/>
            <person name="Wang Y."/>
            <person name="McGuire P.E."/>
            <person name="Liu S."/>
            <person name="Long H."/>
            <person name="Ramasamy R.K."/>
            <person name="Rodriguez J.C."/>
            <person name="Van S.L."/>
            <person name="Yuan L."/>
            <person name="Wang Z."/>
            <person name="Xia Z."/>
            <person name="Xiao L."/>
            <person name="Anderson O.D."/>
            <person name="Ouyang S."/>
            <person name="Liang Y."/>
            <person name="Zimin A.V."/>
            <person name="Pertea G."/>
            <person name="Qi P."/>
            <person name="Bennetzen J.L."/>
            <person name="Dai X."/>
            <person name="Dawson M.W."/>
            <person name="Muller H.G."/>
            <person name="Kugler K."/>
            <person name="Rivarola-Duarte L."/>
            <person name="Spannagl M."/>
            <person name="Mayer K.F.X."/>
            <person name="Lu F.H."/>
            <person name="Bevan M.W."/>
            <person name="Leroy P."/>
            <person name="Li P."/>
            <person name="You F.M."/>
            <person name="Sun Q."/>
            <person name="Liu Z."/>
            <person name="Lyons E."/>
            <person name="Wicker T."/>
            <person name="Salzberg S.L."/>
            <person name="Devos K.M."/>
            <person name="Dvorak J."/>
        </authorList>
    </citation>
    <scope>NUCLEOTIDE SEQUENCE [LARGE SCALE GENOMIC DNA]</scope>
    <source>
        <strain evidence="2">cv. AL8/78</strain>
    </source>
</reference>
<reference evidence="2" key="4">
    <citation type="submission" date="2019-03" db="UniProtKB">
        <authorList>
            <consortium name="EnsemblPlants"/>
        </authorList>
    </citation>
    <scope>IDENTIFICATION</scope>
</reference>
<name>A0A453INA7_AEGTS</name>
<dbReference type="Gramene" id="AET4Gv20620000.1">
    <property type="protein sequence ID" value="AET4Gv20620000.1"/>
    <property type="gene ID" value="AET4Gv20620000"/>
</dbReference>
<reference evidence="2" key="5">
    <citation type="journal article" date="2021" name="G3 (Bethesda)">
        <title>Aegilops tauschii genome assembly Aet v5.0 features greater sequence contiguity and improved annotation.</title>
        <authorList>
            <person name="Wang L."/>
            <person name="Zhu T."/>
            <person name="Rodriguez J.C."/>
            <person name="Deal K.R."/>
            <person name="Dubcovsky J."/>
            <person name="McGuire P.E."/>
            <person name="Lux T."/>
            <person name="Spannagl M."/>
            <person name="Mayer K.F.X."/>
            <person name="Baldrich P."/>
            <person name="Meyers B.C."/>
            <person name="Huo N."/>
            <person name="Gu Y.Q."/>
            <person name="Zhou H."/>
            <person name="Devos K.M."/>
            <person name="Bennetzen J.L."/>
            <person name="Unver T."/>
            <person name="Budak H."/>
            <person name="Gulick P.J."/>
            <person name="Galiba G."/>
            <person name="Kalapos B."/>
            <person name="Nelson D.R."/>
            <person name="Li P."/>
            <person name="You F.M."/>
            <person name="Luo M.C."/>
            <person name="Dvorak J."/>
        </authorList>
    </citation>
    <scope>NUCLEOTIDE SEQUENCE [LARGE SCALE GENOMIC DNA]</scope>
    <source>
        <strain evidence="2">cv. AL8/78</strain>
    </source>
</reference>
<dbReference type="STRING" id="200361.A0A453INA7"/>
<sequence>MIVDISHSNKDTGDTRETPVIDMCLGLLGDKAVVSIYDPQVRRDLAMNKFDWDHAHPRHLQPVGRGRARRAARHRHVGRVRGRLRCARRLHPDRVG</sequence>
<proteinExistence type="predicted"/>
<dbReference type="InterPro" id="IPR036220">
    <property type="entry name" value="UDP-Glc/GDP-Man_DH_C_sf"/>
</dbReference>
<reference evidence="3" key="1">
    <citation type="journal article" date="2014" name="Science">
        <title>Ancient hybridizations among the ancestral genomes of bread wheat.</title>
        <authorList>
            <consortium name="International Wheat Genome Sequencing Consortium,"/>
            <person name="Marcussen T."/>
            <person name="Sandve S.R."/>
            <person name="Heier L."/>
            <person name="Spannagl M."/>
            <person name="Pfeifer M."/>
            <person name="Jakobsen K.S."/>
            <person name="Wulff B.B."/>
            <person name="Steuernagel B."/>
            <person name="Mayer K.F."/>
            <person name="Olsen O.A."/>
        </authorList>
    </citation>
    <scope>NUCLEOTIDE SEQUENCE [LARGE SCALE GENOMIC DNA]</scope>
    <source>
        <strain evidence="3">cv. AL8/78</strain>
    </source>
</reference>
<organism evidence="2 3">
    <name type="scientific">Aegilops tauschii subsp. strangulata</name>
    <name type="common">Goatgrass</name>
    <dbReference type="NCBI Taxonomy" id="200361"/>
    <lineage>
        <taxon>Eukaryota</taxon>
        <taxon>Viridiplantae</taxon>
        <taxon>Streptophyta</taxon>
        <taxon>Embryophyta</taxon>
        <taxon>Tracheophyta</taxon>
        <taxon>Spermatophyta</taxon>
        <taxon>Magnoliopsida</taxon>
        <taxon>Liliopsida</taxon>
        <taxon>Poales</taxon>
        <taxon>Poaceae</taxon>
        <taxon>BOP clade</taxon>
        <taxon>Pooideae</taxon>
        <taxon>Triticodae</taxon>
        <taxon>Triticeae</taxon>
        <taxon>Triticinae</taxon>
        <taxon>Aegilops</taxon>
    </lineage>
</organism>
<evidence type="ECO:0000256" key="1">
    <source>
        <dbReference type="SAM" id="MobiDB-lite"/>
    </source>
</evidence>
<feature type="compositionally biased region" description="Basic residues" evidence="1">
    <location>
        <begin position="66"/>
        <end position="77"/>
    </location>
</feature>
<feature type="region of interest" description="Disordered" evidence="1">
    <location>
        <begin position="56"/>
        <end position="77"/>
    </location>
</feature>
<reference evidence="3" key="2">
    <citation type="journal article" date="2017" name="Nat. Plants">
        <title>The Aegilops tauschii genome reveals multiple impacts of transposons.</title>
        <authorList>
            <person name="Zhao G."/>
            <person name="Zou C."/>
            <person name="Li K."/>
            <person name="Wang K."/>
            <person name="Li T."/>
            <person name="Gao L."/>
            <person name="Zhang X."/>
            <person name="Wang H."/>
            <person name="Yang Z."/>
            <person name="Liu X."/>
            <person name="Jiang W."/>
            <person name="Mao L."/>
            <person name="Kong X."/>
            <person name="Jiao Y."/>
            <person name="Jia J."/>
        </authorList>
    </citation>
    <scope>NUCLEOTIDE SEQUENCE [LARGE SCALE GENOMIC DNA]</scope>
    <source>
        <strain evidence="3">cv. AL8/78</strain>
    </source>
</reference>
<evidence type="ECO:0000313" key="2">
    <source>
        <dbReference type="EnsemblPlants" id="AET4Gv20620000.1"/>
    </source>
</evidence>
<dbReference type="EnsemblPlants" id="AET4Gv20620000.1">
    <property type="protein sequence ID" value="AET4Gv20620000.1"/>
    <property type="gene ID" value="AET4Gv20620000"/>
</dbReference>
<dbReference type="AlphaFoldDB" id="A0A453INA7"/>
<keyword evidence="3" id="KW-1185">Reference proteome</keyword>
<protein>
    <submittedName>
        <fullName evidence="2">Uncharacterized protein</fullName>
    </submittedName>
</protein>
<dbReference type="SUPFAM" id="SSF52413">
    <property type="entry name" value="UDP-glucose/GDP-mannose dehydrogenase C-terminal domain"/>
    <property type="match status" value="1"/>
</dbReference>
<evidence type="ECO:0000313" key="3">
    <source>
        <dbReference type="Proteomes" id="UP000015105"/>
    </source>
</evidence>
<accession>A0A453INA7</accession>